<dbReference type="RefSeq" id="NP_820883.1">
    <property type="nucleotide sequence ID" value="NC_002971.4"/>
</dbReference>
<feature type="region of interest" description="Disordered" evidence="1">
    <location>
        <begin position="1"/>
        <end position="26"/>
    </location>
</feature>
<dbReference type="EMBL" id="AE016828">
    <property type="protein sequence ID" value="AAO91397.1"/>
    <property type="molecule type" value="Genomic_DNA"/>
</dbReference>
<accession>Q83AI0</accession>
<dbReference type="AlphaFoldDB" id="Q83AI0"/>
<sequence length="49" mass="5440">MQNGRISSKCGRIYEKTPSKSKKSLASVNKPIFQRAKEQDPAGTFAQNL</sequence>
<evidence type="ECO:0000313" key="2">
    <source>
        <dbReference type="EMBL" id="AAO91397.1"/>
    </source>
</evidence>
<dbReference type="KEGG" id="cbu:CBU_1906"/>
<proteinExistence type="predicted"/>
<name>Q83AI0_COXBU</name>
<organism evidence="2 3">
    <name type="scientific">Coxiella burnetii (strain RSA 493 / Nine Mile phase I)</name>
    <dbReference type="NCBI Taxonomy" id="227377"/>
    <lineage>
        <taxon>Bacteria</taxon>
        <taxon>Pseudomonadati</taxon>
        <taxon>Pseudomonadota</taxon>
        <taxon>Gammaproteobacteria</taxon>
        <taxon>Legionellales</taxon>
        <taxon>Coxiellaceae</taxon>
        <taxon>Coxiella</taxon>
    </lineage>
</organism>
<evidence type="ECO:0000256" key="1">
    <source>
        <dbReference type="SAM" id="MobiDB-lite"/>
    </source>
</evidence>
<reference evidence="2 3" key="1">
    <citation type="journal article" date="2003" name="Proc. Natl. Acad. Sci. U.S.A.">
        <title>Complete genome sequence of the Q-fever pathogen, Coxiella burnetii.</title>
        <authorList>
            <person name="Seshadri R."/>
            <person name="Paulsen I.T."/>
            <person name="Eisen J.A."/>
            <person name="Read T.D."/>
            <person name="Nelson K.E."/>
            <person name="Nelson W.C."/>
            <person name="Ward N.L."/>
            <person name="Tettelin H."/>
            <person name="Davidsen T.M."/>
            <person name="Beanan M.J."/>
            <person name="Deboy R.T."/>
            <person name="Daugherty S.C."/>
            <person name="Brinkac L.M."/>
            <person name="Madupu R."/>
            <person name="Dodson R.J."/>
            <person name="Khouri H.M."/>
            <person name="Lee K.H."/>
            <person name="Carty H.A."/>
            <person name="Scanlan D."/>
            <person name="Heinzen R.A."/>
            <person name="Thompson H.A."/>
            <person name="Samuel J.E."/>
            <person name="Fraser C.M."/>
            <person name="Heidelberg J.F."/>
        </authorList>
    </citation>
    <scope>NUCLEOTIDE SEQUENCE [LARGE SCALE GENOMIC DNA]</scope>
    <source>
        <strain evidence="3">RSA 493 / Nine Mile phase I</strain>
    </source>
</reference>
<dbReference type="HOGENOM" id="CLU_3134686_0_0_6"/>
<dbReference type="EnsemblBacteria" id="AAO91397">
    <property type="protein sequence ID" value="AAO91397"/>
    <property type="gene ID" value="CBU_1906"/>
</dbReference>
<dbReference type="PATRIC" id="fig|227377.7.peg.1892"/>
<dbReference type="GeneID" id="1209819"/>
<dbReference type="STRING" id="227377.CBU_1906"/>
<gene>
    <name evidence="2" type="ordered locus">CBU_1906</name>
</gene>
<reference evidence="2 3" key="2">
    <citation type="journal article" date="2009" name="Infect. Immun.">
        <title>Comparative genomics reveal extensive transposon-mediated genomic plasticity and diversity among potential effector proteins within the genus Coxiella.</title>
        <authorList>
            <person name="Beare P.A."/>
            <person name="Unsworth N."/>
            <person name="Andoh M."/>
            <person name="Voth D.E."/>
            <person name="Omsland A."/>
            <person name="Gilk S.D."/>
            <person name="Williams K.P."/>
            <person name="Sobral B.W."/>
            <person name="Kupko J.J.III."/>
            <person name="Porcella S.F."/>
            <person name="Samuel J.E."/>
            <person name="Heinzen R.A."/>
        </authorList>
    </citation>
    <scope>NUCLEOTIDE SEQUENCE [LARGE SCALE GENOMIC DNA]</scope>
    <source>
        <strain evidence="3">RSA 493 / Nine Mile phase I</strain>
    </source>
</reference>
<keyword evidence="3" id="KW-1185">Reference proteome</keyword>
<evidence type="ECO:0000313" key="3">
    <source>
        <dbReference type="Proteomes" id="UP000002671"/>
    </source>
</evidence>
<dbReference type="Proteomes" id="UP000002671">
    <property type="component" value="Chromosome"/>
</dbReference>
<protein>
    <submittedName>
        <fullName evidence="2">Uncharacterized protein</fullName>
    </submittedName>
</protein>
<dbReference type="RefSeq" id="WP_005769961.1">
    <property type="nucleotide sequence ID" value="NC_002971.4"/>
</dbReference>